<accession>A0A9P0I3H3</accession>
<protein>
    <submittedName>
        <fullName evidence="1">Uncharacterized protein</fullName>
    </submittedName>
</protein>
<dbReference type="Proteomes" id="UP001153321">
    <property type="component" value="Chromosome 21"/>
</dbReference>
<sequence length="149" mass="17016">MFVYLLLLLPRVEAGDLDALDHSVREIKDADVIVSAIISILFPDDGDDLNKDTVRLDEDNSPEYVKEGFIRPYFDNVGQTRFKKIKTNGDPKKYNLRDNTFIKMNARSEPDTLLLLNKLVLRLSEVMSPEIKAELQSPAAKHQLMQLVK</sequence>
<dbReference type="AlphaFoldDB" id="A0A9P0I3H3"/>
<evidence type="ECO:0000313" key="1">
    <source>
        <dbReference type="EMBL" id="CAH1640666.1"/>
    </source>
</evidence>
<keyword evidence="2" id="KW-1185">Reference proteome</keyword>
<evidence type="ECO:0000313" key="2">
    <source>
        <dbReference type="Proteomes" id="UP001153321"/>
    </source>
</evidence>
<proteinExistence type="predicted"/>
<gene>
    <name evidence="1" type="ORF">SPLIT_LOCUS6022</name>
</gene>
<dbReference type="EMBL" id="LR824552">
    <property type="protein sequence ID" value="CAH1640666.1"/>
    <property type="molecule type" value="Genomic_DNA"/>
</dbReference>
<name>A0A9P0I3H3_SPOLI</name>
<reference evidence="1" key="1">
    <citation type="submission" date="2022-02" db="EMBL/GenBank/DDBJ databases">
        <authorList>
            <person name="King R."/>
        </authorList>
    </citation>
    <scope>NUCLEOTIDE SEQUENCE</scope>
</reference>
<organism evidence="1 2">
    <name type="scientific">Spodoptera littoralis</name>
    <name type="common">Egyptian cotton leafworm</name>
    <dbReference type="NCBI Taxonomy" id="7109"/>
    <lineage>
        <taxon>Eukaryota</taxon>
        <taxon>Metazoa</taxon>
        <taxon>Ecdysozoa</taxon>
        <taxon>Arthropoda</taxon>
        <taxon>Hexapoda</taxon>
        <taxon>Insecta</taxon>
        <taxon>Pterygota</taxon>
        <taxon>Neoptera</taxon>
        <taxon>Endopterygota</taxon>
        <taxon>Lepidoptera</taxon>
        <taxon>Glossata</taxon>
        <taxon>Ditrysia</taxon>
        <taxon>Noctuoidea</taxon>
        <taxon>Noctuidae</taxon>
        <taxon>Amphipyrinae</taxon>
        <taxon>Spodoptera</taxon>
    </lineage>
</organism>